<dbReference type="Proteomes" id="UP001595477">
    <property type="component" value="Unassembled WGS sequence"/>
</dbReference>
<gene>
    <name evidence="1" type="ORF">ACFOEW_11535</name>
</gene>
<proteinExistence type="predicted"/>
<name>A0ABV7JZ77_9ALTE</name>
<evidence type="ECO:0000313" key="1">
    <source>
        <dbReference type="EMBL" id="MFC3202447.1"/>
    </source>
</evidence>
<organism evidence="1 2">
    <name type="scientific">Alteromonas oceani</name>
    <dbReference type="NCBI Taxonomy" id="2071609"/>
    <lineage>
        <taxon>Bacteria</taxon>
        <taxon>Pseudomonadati</taxon>
        <taxon>Pseudomonadota</taxon>
        <taxon>Gammaproteobacteria</taxon>
        <taxon>Alteromonadales</taxon>
        <taxon>Alteromonadaceae</taxon>
        <taxon>Alteromonas/Salinimonas group</taxon>
        <taxon>Alteromonas</taxon>
    </lineage>
</organism>
<accession>A0ABV7JZ77</accession>
<protein>
    <submittedName>
        <fullName evidence="1">Uncharacterized protein</fullName>
    </submittedName>
</protein>
<reference evidence="2" key="1">
    <citation type="journal article" date="2019" name="Int. J. Syst. Evol. Microbiol.">
        <title>The Global Catalogue of Microorganisms (GCM) 10K type strain sequencing project: providing services to taxonomists for standard genome sequencing and annotation.</title>
        <authorList>
            <consortium name="The Broad Institute Genomics Platform"/>
            <consortium name="The Broad Institute Genome Sequencing Center for Infectious Disease"/>
            <person name="Wu L."/>
            <person name="Ma J."/>
        </authorList>
    </citation>
    <scope>NUCLEOTIDE SEQUENCE [LARGE SCALE GENOMIC DNA]</scope>
    <source>
        <strain evidence="2">KCTC 52449</strain>
    </source>
</reference>
<comment type="caution">
    <text evidence="1">The sequence shown here is derived from an EMBL/GenBank/DDBJ whole genome shotgun (WGS) entry which is preliminary data.</text>
</comment>
<dbReference type="EMBL" id="JBHRSX010000022">
    <property type="protein sequence ID" value="MFC3202447.1"/>
    <property type="molecule type" value="Genomic_DNA"/>
</dbReference>
<keyword evidence="2" id="KW-1185">Reference proteome</keyword>
<sequence>MSFKIGYLFKPTHHDIHYVKKGASLDLRRRYEKNFSRDIDDAKVIEEEEKAMKVIVDLVARFKPTNDYNPTPVLVYPGTNTYKMFTFGQWSEPVFKVS</sequence>
<evidence type="ECO:0000313" key="2">
    <source>
        <dbReference type="Proteomes" id="UP001595477"/>
    </source>
</evidence>
<dbReference type="RefSeq" id="WP_123324821.1">
    <property type="nucleotide sequence ID" value="NZ_JBHRSX010000022.1"/>
</dbReference>